<dbReference type="RefSeq" id="WP_267130322.1">
    <property type="nucleotide sequence ID" value="NZ_BJOV01000003.1"/>
</dbReference>
<dbReference type="InterPro" id="IPR015286">
    <property type="entry name" value="Porin_fam_mycobact-type"/>
</dbReference>
<keyword evidence="2" id="KW-1185">Reference proteome</keyword>
<dbReference type="EMBL" id="BJOV01000003">
    <property type="protein sequence ID" value="GEE01508.1"/>
    <property type="molecule type" value="Genomic_DNA"/>
</dbReference>
<accession>A0A7I9V7Z6</accession>
<proteinExistence type="predicted"/>
<dbReference type="Proteomes" id="UP000444960">
    <property type="component" value="Unassembled WGS sequence"/>
</dbReference>
<organism evidence="1 2">
    <name type="scientific">Gordonia spumicola</name>
    <dbReference type="NCBI Taxonomy" id="589161"/>
    <lineage>
        <taxon>Bacteria</taxon>
        <taxon>Bacillati</taxon>
        <taxon>Actinomycetota</taxon>
        <taxon>Actinomycetes</taxon>
        <taxon>Mycobacteriales</taxon>
        <taxon>Gordoniaceae</taxon>
        <taxon>Gordonia</taxon>
    </lineage>
</organism>
<dbReference type="Gene3D" id="2.60.40.1650">
    <property type="entry name" value="Porin MspA (Ig-like beta-sandwich domain)"/>
    <property type="match status" value="1"/>
</dbReference>
<gene>
    <name evidence="1" type="ORF">nbrc107696_19540</name>
</gene>
<reference evidence="2" key="1">
    <citation type="submission" date="2019-06" db="EMBL/GenBank/DDBJ databases">
        <title>Gordonia isolated from sludge of a wastewater treatment plant.</title>
        <authorList>
            <person name="Tamura T."/>
            <person name="Aoyama K."/>
            <person name="Kang Y."/>
            <person name="Saito S."/>
            <person name="Akiyama N."/>
            <person name="Yazawa K."/>
            <person name="Gonoi T."/>
            <person name="Mikami Y."/>
        </authorList>
    </citation>
    <scope>NUCLEOTIDE SEQUENCE [LARGE SCALE GENOMIC DNA]</scope>
    <source>
        <strain evidence="2">NBRC 107696</strain>
    </source>
</reference>
<name>A0A7I9V7Z6_9ACTN</name>
<sequence>MKFGQKALAGARAGTRAEGVRVEISGCVGARPAVRAYIRVSMATAANDNTFTIYGSPHLL</sequence>
<protein>
    <submittedName>
        <fullName evidence="1">Uncharacterized protein</fullName>
    </submittedName>
</protein>
<evidence type="ECO:0000313" key="1">
    <source>
        <dbReference type="EMBL" id="GEE01508.1"/>
    </source>
</evidence>
<dbReference type="AlphaFoldDB" id="A0A7I9V7Z6"/>
<comment type="caution">
    <text evidence="1">The sequence shown here is derived from an EMBL/GenBank/DDBJ whole genome shotgun (WGS) entry which is preliminary data.</text>
</comment>
<dbReference type="Pfam" id="PF09203">
    <property type="entry name" value="MspA"/>
    <property type="match status" value="1"/>
</dbReference>
<evidence type="ECO:0000313" key="2">
    <source>
        <dbReference type="Proteomes" id="UP000444960"/>
    </source>
</evidence>